<feature type="chain" id="PRO_5020341063" evidence="2">
    <location>
        <begin position="20"/>
        <end position="481"/>
    </location>
</feature>
<feature type="domain" description="Secretion system C-terminal sorting" evidence="3">
    <location>
        <begin position="410"/>
        <end position="476"/>
    </location>
</feature>
<dbReference type="InterPro" id="IPR026444">
    <property type="entry name" value="Secre_tail"/>
</dbReference>
<evidence type="ECO:0000256" key="2">
    <source>
        <dbReference type="SAM" id="SignalP"/>
    </source>
</evidence>
<dbReference type="GO" id="GO:0016042">
    <property type="term" value="P:lipid catabolic process"/>
    <property type="evidence" value="ECO:0007669"/>
    <property type="project" value="InterPro"/>
</dbReference>
<dbReference type="Proteomes" id="UP000293952">
    <property type="component" value="Unassembled WGS sequence"/>
</dbReference>
<evidence type="ECO:0000259" key="3">
    <source>
        <dbReference type="Pfam" id="PF18962"/>
    </source>
</evidence>
<organism evidence="4 5">
    <name type="scientific">Brumimicrobium glaciale</name>
    <dbReference type="NCBI Taxonomy" id="200475"/>
    <lineage>
        <taxon>Bacteria</taxon>
        <taxon>Pseudomonadati</taxon>
        <taxon>Bacteroidota</taxon>
        <taxon>Flavobacteriia</taxon>
        <taxon>Flavobacteriales</taxon>
        <taxon>Crocinitomicaceae</taxon>
        <taxon>Brumimicrobium</taxon>
    </lineage>
</organism>
<dbReference type="NCBIfam" id="TIGR04183">
    <property type="entry name" value="Por_Secre_tail"/>
    <property type="match status" value="1"/>
</dbReference>
<dbReference type="AlphaFoldDB" id="A0A4V1WG51"/>
<feature type="signal peptide" evidence="2">
    <location>
        <begin position="1"/>
        <end position="19"/>
    </location>
</feature>
<dbReference type="RefSeq" id="WP_130091848.1">
    <property type="nucleotide sequence ID" value="NZ_SETE01000001.1"/>
</dbReference>
<dbReference type="Gene3D" id="3.40.50.1820">
    <property type="entry name" value="alpha/beta hydrolase"/>
    <property type="match status" value="1"/>
</dbReference>
<dbReference type="PANTHER" id="PTHR34853:SF1">
    <property type="entry name" value="LIPASE 5"/>
    <property type="match status" value="1"/>
</dbReference>
<dbReference type="Gene3D" id="1.10.260.160">
    <property type="match status" value="1"/>
</dbReference>
<reference evidence="4 5" key="1">
    <citation type="submission" date="2019-02" db="EMBL/GenBank/DDBJ databases">
        <title>Genome sequence of the sea-ice species Brumimicrobium glaciale.</title>
        <authorList>
            <person name="Bowman J.P."/>
        </authorList>
    </citation>
    <scope>NUCLEOTIDE SEQUENCE [LARGE SCALE GENOMIC DNA]</scope>
    <source>
        <strain evidence="4 5">IC156</strain>
    </source>
</reference>
<dbReference type="EMBL" id="SETE01000001">
    <property type="protein sequence ID" value="RYM35481.1"/>
    <property type="molecule type" value="Genomic_DNA"/>
</dbReference>
<keyword evidence="1 2" id="KW-0732">Signal</keyword>
<evidence type="ECO:0000313" key="5">
    <source>
        <dbReference type="Proteomes" id="UP000293952"/>
    </source>
</evidence>
<dbReference type="InterPro" id="IPR029058">
    <property type="entry name" value="AB_hydrolase_fold"/>
</dbReference>
<dbReference type="OrthoDB" id="4857813at2"/>
<dbReference type="PANTHER" id="PTHR34853">
    <property type="match status" value="1"/>
</dbReference>
<proteinExistence type="predicted"/>
<comment type="caution">
    <text evidence="4">The sequence shown here is derived from an EMBL/GenBank/DDBJ whole genome shotgun (WGS) entry which is preliminary data.</text>
</comment>
<dbReference type="Pfam" id="PF18962">
    <property type="entry name" value="Por_Secre_tail"/>
    <property type="match status" value="1"/>
</dbReference>
<sequence>MKNINLLITLVAVSYSVFSQQLVSITPMASHSLANVQAYTNSWNPNASELNPVESYKVTYNTTDAHGNPTIASGAVYIPTLTNCEYVPILAYNHGTEFLKTNVPSNNQYKARAIYFSTTGYITVLPDYLGLGDNPGIHLYQHSETEATATLDLVRAVRQYLDTATNQLKDNGQFFITGYSHGGHAAMATNKYIEDNALSNEFNVVACAPLSGAFDQTGAQFDLIFDGDSNYYASPFLPYILASYQEAYGNLYQSYDEIYDATHASQIETYINAGTYSFNQWISLLGTNYYDFMQDSVLQNIMTDVNRNTHPINKALRANNLYDWTPQNPITMLYCGNDSMVAPSNSTNTLDTMLLLGATDIEAVNVFATGDHNSCFIPATKDALTWFNTLALKCTNTNSLGDVEFDSVNLFPNPTSKNLMVGGIDLSNYKIKVHSSIGQLFEVKPAINNQIDVSQLPNGIYFISIMSKDESTVKRFKFVKE</sequence>
<evidence type="ECO:0000313" key="4">
    <source>
        <dbReference type="EMBL" id="RYM35481.1"/>
    </source>
</evidence>
<protein>
    <submittedName>
        <fullName evidence="4">T9SS type A sorting domain-containing protein</fullName>
    </submittedName>
</protein>
<keyword evidence="5" id="KW-1185">Reference proteome</keyword>
<dbReference type="Pfam" id="PF03583">
    <property type="entry name" value="LIP"/>
    <property type="match status" value="1"/>
</dbReference>
<dbReference type="InterPro" id="IPR005152">
    <property type="entry name" value="Lipase_secreted"/>
</dbReference>
<name>A0A4V1WG51_9FLAO</name>
<evidence type="ECO:0000256" key="1">
    <source>
        <dbReference type="ARBA" id="ARBA00022729"/>
    </source>
</evidence>
<dbReference type="SUPFAM" id="SSF53474">
    <property type="entry name" value="alpha/beta-Hydrolases"/>
    <property type="match status" value="1"/>
</dbReference>
<accession>A0A4V1WG51</accession>
<dbReference type="GO" id="GO:0004806">
    <property type="term" value="F:triacylglycerol lipase activity"/>
    <property type="evidence" value="ECO:0007669"/>
    <property type="project" value="InterPro"/>
</dbReference>
<gene>
    <name evidence="4" type="ORF">ERX46_00380</name>
</gene>